<evidence type="ECO:0000313" key="3">
    <source>
        <dbReference type="EMBL" id="KAG9489048.1"/>
    </source>
</evidence>
<feature type="region of interest" description="Disordered" evidence="1">
    <location>
        <begin position="536"/>
        <end position="558"/>
    </location>
</feature>
<sequence>MASEMGVKGSSVSPPESKVVHKAGWLKKSSGLLGLWKDRYIQILQTQLHIFDNEDGQRCLETLELSNYERCQDQKAFLKRKKHFNLIPSPGTKVQDVKFQAKNAEERDVWIQALNDGINRGKNKVFDEVRVDPKCSLEHVTRKRAKVGAAKRRPPTRIHLKEVADAADDDSLRLGLEALDTGILTVVPPTPRKEVEEPKPVKEPVKIPMPPTKQNNLKAPEPSIPETTDGDVQAPQVPSPPPKILKENVYAREKLLSENGNIIMENKSEHEASNSPSDENVSHAVSSPPKPPPKILSDKSIKWVGSSSDLIEKVKLPVDKGSKENLVDFGSGELEVKEITNDIKIEEKKDSTSSLEGENEIESNDVDDDQNHTDDMQNDMSTEETTEDMEEEEKHMLDENDIMKDNTQELPTEKTALLLKDKNLSPQLLSRRQDYQMLVEGHLTDTKPKASSMGNLLSDSNIDFSRKKDTSVLHLTKDRLNKVEMKLACGRQRAETLLHQVLNGQPGTAEEGKEPNVNPATLLNEVMRNLQEASEALEEIKGPKNTTPEGVTDKQKEKQKELLALQRRTVHF</sequence>
<accession>A0A8J6KCM9</accession>
<feature type="compositionally biased region" description="Polar residues" evidence="1">
    <location>
        <begin position="273"/>
        <end position="285"/>
    </location>
</feature>
<feature type="region of interest" description="Disordered" evidence="1">
    <location>
        <begin position="260"/>
        <end position="300"/>
    </location>
</feature>
<feature type="compositionally biased region" description="Basic and acidic residues" evidence="1">
    <location>
        <begin position="342"/>
        <end position="351"/>
    </location>
</feature>
<organism evidence="3 4">
    <name type="scientific">Eleutherodactylus coqui</name>
    <name type="common">Puerto Rican coqui</name>
    <dbReference type="NCBI Taxonomy" id="57060"/>
    <lineage>
        <taxon>Eukaryota</taxon>
        <taxon>Metazoa</taxon>
        <taxon>Chordata</taxon>
        <taxon>Craniata</taxon>
        <taxon>Vertebrata</taxon>
        <taxon>Euteleostomi</taxon>
        <taxon>Amphibia</taxon>
        <taxon>Batrachia</taxon>
        <taxon>Anura</taxon>
        <taxon>Neobatrachia</taxon>
        <taxon>Hyloidea</taxon>
        <taxon>Eleutherodactylidae</taxon>
        <taxon>Eleutherodactylinae</taxon>
        <taxon>Eleutherodactylus</taxon>
        <taxon>Eleutherodactylus</taxon>
    </lineage>
</organism>
<dbReference type="Proteomes" id="UP000770717">
    <property type="component" value="Unassembled WGS sequence"/>
</dbReference>
<dbReference type="Pfam" id="PF00169">
    <property type="entry name" value="PH"/>
    <property type="match status" value="1"/>
</dbReference>
<dbReference type="EMBL" id="WNTK01000002">
    <property type="protein sequence ID" value="KAG9489048.1"/>
    <property type="molecule type" value="Genomic_DNA"/>
</dbReference>
<feature type="compositionally biased region" description="Basic and acidic residues" evidence="1">
    <location>
        <begin position="392"/>
        <end position="404"/>
    </location>
</feature>
<dbReference type="Gene3D" id="2.30.29.30">
    <property type="entry name" value="Pleckstrin-homology domain (PH domain)/Phosphotyrosine-binding domain (PTB)"/>
    <property type="match status" value="1"/>
</dbReference>
<feature type="region of interest" description="Disordered" evidence="1">
    <location>
        <begin position="190"/>
        <end position="247"/>
    </location>
</feature>
<dbReference type="PANTHER" id="PTHR15871">
    <property type="entry name" value="PH DOMAIN-CONTAINING PROTEIN"/>
    <property type="match status" value="1"/>
</dbReference>
<dbReference type="AlphaFoldDB" id="A0A8J6KCM9"/>
<name>A0A8J6KCM9_ELECQ</name>
<dbReference type="SMART" id="SM00233">
    <property type="entry name" value="PH"/>
    <property type="match status" value="1"/>
</dbReference>
<proteinExistence type="predicted"/>
<feature type="region of interest" description="Disordered" evidence="1">
    <location>
        <begin position="342"/>
        <end position="404"/>
    </location>
</feature>
<evidence type="ECO:0000256" key="1">
    <source>
        <dbReference type="SAM" id="MobiDB-lite"/>
    </source>
</evidence>
<feature type="compositionally biased region" description="Acidic residues" evidence="1">
    <location>
        <begin position="381"/>
        <end position="391"/>
    </location>
</feature>
<dbReference type="InterPro" id="IPR043448">
    <property type="entry name" value="PKHO1/2"/>
</dbReference>
<dbReference type="OrthoDB" id="8860305at2759"/>
<comment type="caution">
    <text evidence="3">The sequence shown here is derived from an EMBL/GenBank/DDBJ whole genome shotgun (WGS) entry which is preliminary data.</text>
</comment>
<protein>
    <recommendedName>
        <fullName evidence="2">PH domain-containing protein</fullName>
    </recommendedName>
</protein>
<feature type="compositionally biased region" description="Acidic residues" evidence="1">
    <location>
        <begin position="357"/>
        <end position="368"/>
    </location>
</feature>
<dbReference type="InterPro" id="IPR001849">
    <property type="entry name" value="PH_domain"/>
</dbReference>
<dbReference type="PROSITE" id="PS50003">
    <property type="entry name" value="PH_DOMAIN"/>
    <property type="match status" value="1"/>
</dbReference>
<dbReference type="InterPro" id="IPR011993">
    <property type="entry name" value="PH-like_dom_sf"/>
</dbReference>
<feature type="domain" description="PH" evidence="2">
    <location>
        <begin position="19"/>
        <end position="119"/>
    </location>
</feature>
<evidence type="ECO:0000313" key="4">
    <source>
        <dbReference type="Proteomes" id="UP000770717"/>
    </source>
</evidence>
<gene>
    <name evidence="3" type="ORF">GDO78_005188</name>
</gene>
<feature type="compositionally biased region" description="Basic and acidic residues" evidence="1">
    <location>
        <begin position="191"/>
        <end position="205"/>
    </location>
</feature>
<dbReference type="GO" id="GO:0071888">
    <property type="term" value="P:macrophage apoptotic process"/>
    <property type="evidence" value="ECO:0007669"/>
    <property type="project" value="TreeGrafter"/>
</dbReference>
<keyword evidence="4" id="KW-1185">Reference proteome</keyword>
<dbReference type="SUPFAM" id="SSF50729">
    <property type="entry name" value="PH domain-like"/>
    <property type="match status" value="1"/>
</dbReference>
<dbReference type="PANTHER" id="PTHR15871:SF2">
    <property type="entry name" value="PLECKSTRIN HOMOLOGY DOMAIN-CONTAINING FAMILY O MEMBER 2"/>
    <property type="match status" value="1"/>
</dbReference>
<evidence type="ECO:0000259" key="2">
    <source>
        <dbReference type="PROSITE" id="PS50003"/>
    </source>
</evidence>
<reference evidence="3" key="1">
    <citation type="thesis" date="2020" institute="ProQuest LLC" country="789 East Eisenhower Parkway, Ann Arbor, MI, USA">
        <title>Comparative Genomics and Chromosome Evolution.</title>
        <authorList>
            <person name="Mudd A.B."/>
        </authorList>
    </citation>
    <scope>NUCLEOTIDE SEQUENCE</scope>
    <source>
        <strain evidence="3">HN-11 Male</strain>
        <tissue evidence="3">Kidney and liver</tissue>
    </source>
</reference>